<dbReference type="InterPro" id="IPR002477">
    <property type="entry name" value="Peptidoglycan-bd-like"/>
</dbReference>
<gene>
    <name evidence="3" type="ORF">MoryE10_13040</name>
</gene>
<protein>
    <recommendedName>
        <fullName evidence="5">Peptidoglycan-binding protein</fullName>
    </recommendedName>
</protein>
<dbReference type="InterPro" id="IPR039561">
    <property type="entry name" value="Peptidase_M15C"/>
</dbReference>
<evidence type="ECO:0000313" key="3">
    <source>
        <dbReference type="EMBL" id="BBL70698.1"/>
    </source>
</evidence>
<dbReference type="EMBL" id="AP019782">
    <property type="protein sequence ID" value="BBL70698.1"/>
    <property type="molecule type" value="Genomic_DNA"/>
</dbReference>
<name>A0A8D4VMP1_9GAMM</name>
<evidence type="ECO:0000259" key="1">
    <source>
        <dbReference type="Pfam" id="PF01471"/>
    </source>
</evidence>
<accession>A0A8D4VMP1</accession>
<feature type="domain" description="Peptidase M15C" evidence="2">
    <location>
        <begin position="106"/>
        <end position="166"/>
    </location>
</feature>
<dbReference type="AlphaFoldDB" id="A0A8D4VMP1"/>
<dbReference type="Pfam" id="PF01471">
    <property type="entry name" value="PG_binding_1"/>
    <property type="match status" value="1"/>
</dbReference>
<evidence type="ECO:0000259" key="2">
    <source>
        <dbReference type="Pfam" id="PF13539"/>
    </source>
</evidence>
<organism evidence="3 4">
    <name type="scientific">Methylogaea oryzae</name>
    <dbReference type="NCBI Taxonomy" id="1295382"/>
    <lineage>
        <taxon>Bacteria</taxon>
        <taxon>Pseudomonadati</taxon>
        <taxon>Pseudomonadota</taxon>
        <taxon>Gammaproteobacteria</taxon>
        <taxon>Methylococcales</taxon>
        <taxon>Methylococcaceae</taxon>
        <taxon>Methylogaea</taxon>
    </lineage>
</organism>
<dbReference type="RefSeq" id="WP_221048596.1">
    <property type="nucleotide sequence ID" value="NZ_AP019782.1"/>
</dbReference>
<dbReference type="Pfam" id="PF13539">
    <property type="entry name" value="Peptidase_M15_4"/>
    <property type="match status" value="1"/>
</dbReference>
<proteinExistence type="predicted"/>
<dbReference type="GO" id="GO:0008233">
    <property type="term" value="F:peptidase activity"/>
    <property type="evidence" value="ECO:0007669"/>
    <property type="project" value="InterPro"/>
</dbReference>
<sequence length="254" mass="26789">MSLTERVKVPTGINSGVKNAKQQTMLDIFGNPRDTYNSDCQPVSNQSLQKMIVTTDIGPFRVTGLKSATEDLIQIFAEVKAADTALYAALGTAGMLCARLVRGTTTGAISNHAWGTAIDIKINGILDPRGDGLVLAGLVRLAPYFNRHGWFWGAGFGTEDGMHFEVGDDRLRQWHADGTVPARGGPTPAATLRMGDRGPEVRHLQEALNANGAALATDGIFGRGTENAVVAFQHKHGLSTDGVVGPATAAALGL</sequence>
<dbReference type="KEGG" id="moz:MoryE10_13040"/>
<dbReference type="Proteomes" id="UP000824988">
    <property type="component" value="Chromosome"/>
</dbReference>
<evidence type="ECO:0000313" key="4">
    <source>
        <dbReference type="Proteomes" id="UP000824988"/>
    </source>
</evidence>
<evidence type="ECO:0008006" key="5">
    <source>
        <dbReference type="Google" id="ProtNLM"/>
    </source>
</evidence>
<reference evidence="3" key="1">
    <citation type="submission" date="2019-06" db="EMBL/GenBank/DDBJ databases">
        <title>Complete genome sequence of Methylogaea oryzae strain JCM16910.</title>
        <authorList>
            <person name="Asakawa S."/>
        </authorList>
    </citation>
    <scope>NUCLEOTIDE SEQUENCE</scope>
    <source>
        <strain evidence="3">E10</strain>
    </source>
</reference>
<keyword evidence="4" id="KW-1185">Reference proteome</keyword>
<feature type="domain" description="Peptidoglycan binding-like" evidence="1">
    <location>
        <begin position="197"/>
        <end position="252"/>
    </location>
</feature>